<dbReference type="PANTHER" id="PTHR18896">
    <property type="entry name" value="PHOSPHOLIPASE D"/>
    <property type="match status" value="1"/>
</dbReference>
<feature type="region of interest" description="Disordered" evidence="7">
    <location>
        <begin position="773"/>
        <end position="792"/>
    </location>
</feature>
<dbReference type="CDD" id="cd09141">
    <property type="entry name" value="PLDc_vPLD1_2_yPLD_like_2"/>
    <property type="match status" value="1"/>
</dbReference>
<comment type="similarity">
    <text evidence="6">Belongs to the phospholipase D family.</text>
</comment>
<dbReference type="InterPro" id="IPR001736">
    <property type="entry name" value="PLipase_D/transphosphatidylase"/>
</dbReference>
<evidence type="ECO:0000259" key="8">
    <source>
        <dbReference type="PROSITE" id="PS50035"/>
    </source>
</evidence>
<dbReference type="Proteomes" id="UP001189429">
    <property type="component" value="Unassembled WGS sequence"/>
</dbReference>
<dbReference type="PROSITE" id="PS50035">
    <property type="entry name" value="PLD"/>
    <property type="match status" value="2"/>
</dbReference>
<dbReference type="EC" id="3.1.4.4" evidence="6"/>
<evidence type="ECO:0000313" key="10">
    <source>
        <dbReference type="Proteomes" id="UP001189429"/>
    </source>
</evidence>
<evidence type="ECO:0000256" key="4">
    <source>
        <dbReference type="ARBA" id="ARBA00022963"/>
    </source>
</evidence>
<dbReference type="InterPro" id="IPR015679">
    <property type="entry name" value="PLipase_D_fam"/>
</dbReference>
<reference evidence="9" key="1">
    <citation type="submission" date="2023-10" db="EMBL/GenBank/DDBJ databases">
        <authorList>
            <person name="Chen Y."/>
            <person name="Shah S."/>
            <person name="Dougan E. K."/>
            <person name="Thang M."/>
            <person name="Chan C."/>
        </authorList>
    </citation>
    <scope>NUCLEOTIDE SEQUENCE [LARGE SCALE GENOMIC DNA]</scope>
</reference>
<keyword evidence="10" id="KW-1185">Reference proteome</keyword>
<comment type="catalytic activity">
    <reaction evidence="1 6">
        <text>a 1,2-diacyl-sn-glycero-3-phosphocholine + H2O = a 1,2-diacyl-sn-glycero-3-phosphate + choline + H(+)</text>
        <dbReference type="Rhea" id="RHEA:14445"/>
        <dbReference type="ChEBI" id="CHEBI:15354"/>
        <dbReference type="ChEBI" id="CHEBI:15377"/>
        <dbReference type="ChEBI" id="CHEBI:15378"/>
        <dbReference type="ChEBI" id="CHEBI:57643"/>
        <dbReference type="ChEBI" id="CHEBI:58608"/>
        <dbReference type="EC" id="3.1.4.4"/>
    </reaction>
</comment>
<evidence type="ECO:0000313" key="9">
    <source>
        <dbReference type="EMBL" id="CAK0827941.1"/>
    </source>
</evidence>
<dbReference type="Pfam" id="PF13091">
    <property type="entry name" value="PLDc_2"/>
    <property type="match status" value="1"/>
</dbReference>
<dbReference type="SUPFAM" id="SSF56024">
    <property type="entry name" value="Phospholipase D/nuclease"/>
    <property type="match status" value="2"/>
</dbReference>
<dbReference type="InterPro" id="IPR025202">
    <property type="entry name" value="PLD-like_dom"/>
</dbReference>
<keyword evidence="4 6" id="KW-0442">Lipid degradation</keyword>
<accession>A0ABN9S7T0</accession>
<evidence type="ECO:0000256" key="7">
    <source>
        <dbReference type="SAM" id="MobiDB-lite"/>
    </source>
</evidence>
<dbReference type="Gene3D" id="3.30.870.10">
    <property type="entry name" value="Endonuclease Chain A"/>
    <property type="match status" value="2"/>
</dbReference>
<keyword evidence="2" id="KW-0677">Repeat</keyword>
<gene>
    <name evidence="9" type="ORF">PCOR1329_LOCUS27335</name>
</gene>
<evidence type="ECO:0000256" key="3">
    <source>
        <dbReference type="ARBA" id="ARBA00022801"/>
    </source>
</evidence>
<evidence type="ECO:0000256" key="1">
    <source>
        <dbReference type="ARBA" id="ARBA00000798"/>
    </source>
</evidence>
<evidence type="ECO:0000256" key="2">
    <source>
        <dbReference type="ARBA" id="ARBA00022737"/>
    </source>
</evidence>
<dbReference type="SMART" id="SM00155">
    <property type="entry name" value="PLDc"/>
    <property type="match status" value="2"/>
</dbReference>
<dbReference type="PIRSF" id="PIRSF009376">
    <property type="entry name" value="Phospholipase_D_euk"/>
    <property type="match status" value="1"/>
</dbReference>
<evidence type="ECO:0000256" key="6">
    <source>
        <dbReference type="PIRNR" id="PIRNR009376"/>
    </source>
</evidence>
<dbReference type="InterPro" id="IPR016555">
    <property type="entry name" value="PLipase_D_euk"/>
</dbReference>
<dbReference type="PANTHER" id="PTHR18896:SF76">
    <property type="entry name" value="PHOSPHOLIPASE"/>
    <property type="match status" value="1"/>
</dbReference>
<feature type="domain" description="PLD phosphodiesterase" evidence="8">
    <location>
        <begin position="650"/>
        <end position="677"/>
    </location>
</feature>
<keyword evidence="5" id="KW-0443">Lipid metabolism</keyword>
<evidence type="ECO:0000256" key="5">
    <source>
        <dbReference type="ARBA" id="ARBA00023098"/>
    </source>
</evidence>
<dbReference type="Pfam" id="PF00614">
    <property type="entry name" value="PLDc"/>
    <property type="match status" value="1"/>
</dbReference>
<organism evidence="9 10">
    <name type="scientific">Prorocentrum cordatum</name>
    <dbReference type="NCBI Taxonomy" id="2364126"/>
    <lineage>
        <taxon>Eukaryota</taxon>
        <taxon>Sar</taxon>
        <taxon>Alveolata</taxon>
        <taxon>Dinophyceae</taxon>
        <taxon>Prorocentrales</taxon>
        <taxon>Prorocentraceae</taxon>
        <taxon>Prorocentrum</taxon>
    </lineage>
</organism>
<name>A0ABN9S7T0_9DINO</name>
<dbReference type="EMBL" id="CAUYUJ010009890">
    <property type="protein sequence ID" value="CAK0827941.1"/>
    <property type="molecule type" value="Genomic_DNA"/>
</dbReference>
<proteinExistence type="inferred from homology"/>
<protein>
    <recommendedName>
        <fullName evidence="6">Phospholipase</fullName>
        <ecNumber evidence="6">3.1.4.4</ecNumber>
    </recommendedName>
</protein>
<comment type="caution">
    <text evidence="9">The sequence shown here is derived from an EMBL/GenBank/DDBJ whole genome shotgun (WGS) entry which is preliminary data.</text>
</comment>
<keyword evidence="3 6" id="KW-0378">Hydrolase</keyword>
<sequence length="843" mass="94647">MAIALGTNASALALAAGMAEMSFLPTKAILQLERKDETEQVREQLQLLMNCGDSLRNLDVCNFLNFGMATYHNSSETQKEGSCFCRRHESAEAYFRGSHYQRLSLFCCTMDCRCRRRRGCGNSGRRAGLQERWLVLRKDGLALFSSVMDKDPTDMLFFDTSFSLFRDDEDRVLVCGASWVLELEFGGRQAARRRSCQSWCSAVTLAAQLSPRTKEQRFGSFAPVRQPAESKKGDRHTLRLSKARYLVGGSASFRKIAEAILLAEHEIFVLGWFVTPHLPLVREGEPLPGGADPRLSRLLRGAANRGVRVFVLLYHETGGIVPNDSEWAEAELLHRNVSVVRHRSRFDINRLWSHHEKVVVVDQQLAFLGGIDLCLGRYDDARYRLRDVGNQIWDGQDYSNPRIKDFVNVRSAGARDTLDRCHQPRMPWQDVQCALLGRPARDVARHCIERWNHAKSMSPQYAGLPTALLHRKVAVCNDKLVDLVSEAGDTCWPEACGQWHECTAQVVRSVGRWSAGTRAESSAHAAYCDLIQGAERFVYIENQFFCSGLDGDDMIGNRVAEAIYRRIVKAHEKNDRFHVMIVLPLLPALEGPISASTPSHCQNVMHWQYRTFRVLRQSLRDAGVDVPSVLAVYGLRTHEKLVDNEPPVTEEVYVHSKVMVVDDRVAVVGSANVNDRSLLGTRDSEVCVVLRDAGHSAQRPAGLAAGLRKALFARHLGWSAEELDCKFSDPASEESLGEIRRVAKQNTEIYEELFEALPSDRVRSWSELSARRSKGYQEETGHALPASPRPPMRDYTRIPSLLEAERLSEVQGHIVEYPIDFLVEEDLSPGTLSVGGLAPDCFT</sequence>
<feature type="domain" description="PLD phosphodiesterase" evidence="8">
    <location>
        <begin position="350"/>
        <end position="377"/>
    </location>
</feature>